<protein>
    <submittedName>
        <fullName evidence="1">Uncharacterized protein</fullName>
    </submittedName>
</protein>
<evidence type="ECO:0000313" key="1">
    <source>
        <dbReference type="EMBL" id="QSS58922.1"/>
    </source>
</evidence>
<sequence length="105" mass="12153">MSTTAIIEWMNLIPQPPFRIMSFQSNKDKHCQEEICQRPQSCIRLRPALKCWPYSCLYPKAEDVCDSSGIMTLNGLRYCIAAQHFRGLRGRPERRDMGRPVITHG</sequence>
<dbReference type="Proteomes" id="UP000663671">
    <property type="component" value="Chromosome 2"/>
</dbReference>
<dbReference type="AlphaFoldDB" id="A0A8A1M3A9"/>
<proteinExistence type="predicted"/>
<organism evidence="1 2">
    <name type="scientific">Ajellomyces capsulatus</name>
    <name type="common">Darling's disease fungus</name>
    <name type="synonym">Histoplasma capsulatum</name>
    <dbReference type="NCBI Taxonomy" id="5037"/>
    <lineage>
        <taxon>Eukaryota</taxon>
        <taxon>Fungi</taxon>
        <taxon>Dikarya</taxon>
        <taxon>Ascomycota</taxon>
        <taxon>Pezizomycotina</taxon>
        <taxon>Eurotiomycetes</taxon>
        <taxon>Eurotiomycetidae</taxon>
        <taxon>Onygenales</taxon>
        <taxon>Ajellomycetaceae</taxon>
        <taxon>Histoplasma</taxon>
    </lineage>
</organism>
<dbReference type="EMBL" id="CP069109">
    <property type="protein sequence ID" value="QSS58922.1"/>
    <property type="molecule type" value="Genomic_DNA"/>
</dbReference>
<evidence type="ECO:0000313" key="2">
    <source>
        <dbReference type="Proteomes" id="UP000663671"/>
    </source>
</evidence>
<gene>
    <name evidence="1" type="ORF">I7I51_08352</name>
</gene>
<dbReference type="VEuPathDB" id="FungiDB:I7I51_08352"/>
<reference evidence="1" key="1">
    <citation type="submission" date="2021-01" db="EMBL/GenBank/DDBJ databases">
        <title>Chromosome-level genome assembly of a human fungal pathogen reveals clustering of transcriptionally co-regulated genes.</title>
        <authorList>
            <person name="Voorhies M."/>
            <person name="Cohen S."/>
            <person name="Shea T.P."/>
            <person name="Petrus S."/>
            <person name="Munoz J.F."/>
            <person name="Poplawski S."/>
            <person name="Goldman W.E."/>
            <person name="Michael T."/>
            <person name="Cuomo C.A."/>
            <person name="Sil A."/>
            <person name="Beyhan S."/>
        </authorList>
    </citation>
    <scope>NUCLEOTIDE SEQUENCE</scope>
    <source>
        <strain evidence="1">WU24</strain>
    </source>
</reference>
<accession>A0A8A1M3A9</accession>
<name>A0A8A1M3A9_AJECA</name>